<reference evidence="2" key="1">
    <citation type="journal article" date="2008" name="Nat. Genet.">
        <title>The Pristionchus pacificus genome provides a unique perspective on nematode lifestyle and parasitism.</title>
        <authorList>
            <person name="Dieterich C."/>
            <person name="Clifton S.W."/>
            <person name="Schuster L.N."/>
            <person name="Chinwalla A."/>
            <person name="Delehaunty K."/>
            <person name="Dinkelacker I."/>
            <person name="Fulton L."/>
            <person name="Fulton R."/>
            <person name="Godfrey J."/>
            <person name="Minx P."/>
            <person name="Mitreva M."/>
            <person name="Roeseler W."/>
            <person name="Tian H."/>
            <person name="Witte H."/>
            <person name="Yang S.P."/>
            <person name="Wilson R.K."/>
            <person name="Sommer R.J."/>
        </authorList>
    </citation>
    <scope>NUCLEOTIDE SEQUENCE [LARGE SCALE GENOMIC DNA]</scope>
    <source>
        <strain evidence="2">PS312</strain>
    </source>
</reference>
<dbReference type="AlphaFoldDB" id="A0A2A6BLX9"/>
<evidence type="ECO:0000313" key="1">
    <source>
        <dbReference type="EnsemblMetazoa" id="PPA24396.1"/>
    </source>
</evidence>
<evidence type="ECO:0000313" key="2">
    <source>
        <dbReference type="Proteomes" id="UP000005239"/>
    </source>
</evidence>
<accession>A0A2A6BLX9</accession>
<organism evidence="1 2">
    <name type="scientific">Pristionchus pacificus</name>
    <name type="common">Parasitic nematode worm</name>
    <dbReference type="NCBI Taxonomy" id="54126"/>
    <lineage>
        <taxon>Eukaryota</taxon>
        <taxon>Metazoa</taxon>
        <taxon>Ecdysozoa</taxon>
        <taxon>Nematoda</taxon>
        <taxon>Chromadorea</taxon>
        <taxon>Rhabditida</taxon>
        <taxon>Rhabditina</taxon>
        <taxon>Diplogasteromorpha</taxon>
        <taxon>Diplogasteroidea</taxon>
        <taxon>Neodiplogasteridae</taxon>
        <taxon>Pristionchus</taxon>
    </lineage>
</organism>
<reference evidence="1" key="2">
    <citation type="submission" date="2022-06" db="UniProtKB">
        <authorList>
            <consortium name="EnsemblMetazoa"/>
        </authorList>
    </citation>
    <scope>IDENTIFICATION</scope>
    <source>
        <strain evidence="1">PS312</strain>
    </source>
</reference>
<sequence length="226" mass="26586">MTPLSREERRFPYFELNSQLKNDELDIKIYELVTAVRSIESWPMFRCQILYCHCENKNYCRSKCWKYARLKIDEYNMKLPGKKGRDEATCVKDCTALLLKEGPLSVEVCQNLCAIDYSYPDREKWEQQIAIDLPTSNNPYYQTNLLLFLIACLSFIEALPVEILSELIERNELFTAENPIQSWAMFRNKCFMYARLKIEDYLEVFEGENENIYFDDTSSGANDSST</sequence>
<accession>A0A8R1UEX0</accession>
<name>A0A2A6BLX9_PRIPA</name>
<protein>
    <submittedName>
        <fullName evidence="1">Uncharacterized protein</fullName>
    </submittedName>
</protein>
<gene>
    <name evidence="1" type="primary">WBGene00113950</name>
</gene>
<dbReference type="Proteomes" id="UP000005239">
    <property type="component" value="Unassembled WGS sequence"/>
</dbReference>
<keyword evidence="2" id="KW-1185">Reference proteome</keyword>
<dbReference type="EnsemblMetazoa" id="PPA24396.1">
    <property type="protein sequence ID" value="PPA24396.1"/>
    <property type="gene ID" value="WBGene00113950"/>
</dbReference>
<proteinExistence type="predicted"/>